<comment type="caution">
    <text evidence="2">The sequence shown here is derived from an EMBL/GenBank/DDBJ whole genome shotgun (WGS) entry which is preliminary data.</text>
</comment>
<proteinExistence type="predicted"/>
<dbReference type="EMBL" id="JAUYVI010000005">
    <property type="protein sequence ID" value="MDQ7249166.1"/>
    <property type="molecule type" value="Genomic_DNA"/>
</dbReference>
<sequence>MLENEHPYDFESGGGLRGSQAAKVYLRALEARLGFRDEFPADIFENRLRDFVINCHLSIAWYERKIKRELKWRWGYFVVSLGLLALIPIALWLATKYLPEGTDTATKFGAILTGLLAFYRGISAWLDKRQVVAGYSKAMSDLKDLLYTFEQKWDGAATVPEREEEFTQAIKDAIARSRAIVRLETQEYFSTLAYPTLDIDDILNTSGQQAKSLIAQFGSVRQVPAPVAASQDPRVAQLRALVDDYNAQIEAALSQGADQATVAELRRMLREAVTQLRTAQLGMAPQPV</sequence>
<keyword evidence="1" id="KW-0472">Membrane</keyword>
<keyword evidence="1" id="KW-1133">Transmembrane helix</keyword>
<gene>
    <name evidence="2" type="ORF">Q8A70_15875</name>
</gene>
<feature type="transmembrane region" description="Helical" evidence="1">
    <location>
        <begin position="74"/>
        <end position="93"/>
    </location>
</feature>
<evidence type="ECO:0000313" key="2">
    <source>
        <dbReference type="EMBL" id="MDQ7249166.1"/>
    </source>
</evidence>
<accession>A0ABU0YN64</accession>
<feature type="transmembrane region" description="Helical" evidence="1">
    <location>
        <begin position="105"/>
        <end position="122"/>
    </location>
</feature>
<evidence type="ECO:0000313" key="3">
    <source>
        <dbReference type="Proteomes" id="UP001230156"/>
    </source>
</evidence>
<reference evidence="3" key="1">
    <citation type="submission" date="2023-08" db="EMBL/GenBank/DDBJ databases">
        <title>Rhodospirillaceae gen. nov., a novel taxon isolated from the Yangtze River Yuezi River estuary sludge.</title>
        <authorList>
            <person name="Ruan L."/>
        </authorList>
    </citation>
    <scope>NUCLEOTIDE SEQUENCE [LARGE SCALE GENOMIC DNA]</scope>
    <source>
        <strain evidence="3">R-7</strain>
    </source>
</reference>
<keyword evidence="1" id="KW-0812">Transmembrane</keyword>
<protein>
    <recommendedName>
        <fullName evidence="4">SMODS and SLOG-associating 2TM effector domain-containing protein</fullName>
    </recommendedName>
</protein>
<dbReference type="RefSeq" id="WP_379956861.1">
    <property type="nucleotide sequence ID" value="NZ_JAUYVI010000005.1"/>
</dbReference>
<dbReference type="Proteomes" id="UP001230156">
    <property type="component" value="Unassembled WGS sequence"/>
</dbReference>
<keyword evidence="3" id="KW-1185">Reference proteome</keyword>
<evidence type="ECO:0008006" key="4">
    <source>
        <dbReference type="Google" id="ProtNLM"/>
    </source>
</evidence>
<organism evidence="2 3">
    <name type="scientific">Dongia sedimenti</name>
    <dbReference type="NCBI Taxonomy" id="3064282"/>
    <lineage>
        <taxon>Bacteria</taxon>
        <taxon>Pseudomonadati</taxon>
        <taxon>Pseudomonadota</taxon>
        <taxon>Alphaproteobacteria</taxon>
        <taxon>Rhodospirillales</taxon>
        <taxon>Dongiaceae</taxon>
        <taxon>Dongia</taxon>
    </lineage>
</organism>
<evidence type="ECO:0000256" key="1">
    <source>
        <dbReference type="SAM" id="Phobius"/>
    </source>
</evidence>
<name>A0ABU0YN64_9PROT</name>